<accession>A0A4R5YGP8</accession>
<dbReference type="EMBL" id="SMZT01000004">
    <property type="protein sequence ID" value="TDL42473.1"/>
    <property type="molecule type" value="Genomic_DNA"/>
</dbReference>
<name>A0A4R5YGP8_KOCRO</name>
<evidence type="ECO:0000313" key="3">
    <source>
        <dbReference type="Proteomes" id="UP000295163"/>
    </source>
</evidence>
<evidence type="ECO:0000256" key="1">
    <source>
        <dbReference type="SAM" id="SignalP"/>
    </source>
</evidence>
<feature type="chain" id="PRO_5020531967" description="Secreted protein" evidence="1">
    <location>
        <begin position="27"/>
        <end position="135"/>
    </location>
</feature>
<dbReference type="Proteomes" id="UP000295163">
    <property type="component" value="Unassembled WGS sequence"/>
</dbReference>
<reference evidence="2 3" key="1">
    <citation type="submission" date="2019-03" db="EMBL/GenBank/DDBJ databases">
        <title>Genome Sequencing and Assembly of Various Microbes Isolated from Partially Reclaimed Soil and Acid Mine Drainage (AMD) Site.</title>
        <authorList>
            <person name="Steinbock B."/>
            <person name="Bechtold R."/>
            <person name="Sevigny J.L."/>
            <person name="Thomas D."/>
            <person name="Cuthill L.R."/>
            <person name="Aveiro Johannsen E.J."/>
            <person name="Thomas K."/>
            <person name="Ghosh A."/>
        </authorList>
    </citation>
    <scope>NUCLEOTIDE SEQUENCE [LARGE SCALE GENOMIC DNA]</scope>
    <source>
        <strain evidence="2 3">S-A3</strain>
    </source>
</reference>
<organism evidence="2 3">
    <name type="scientific">Kocuria rosea</name>
    <name type="common">Deinococcus erythromyxa</name>
    <name type="synonym">Micrococcus rubens</name>
    <dbReference type="NCBI Taxonomy" id="1275"/>
    <lineage>
        <taxon>Bacteria</taxon>
        <taxon>Bacillati</taxon>
        <taxon>Actinomycetota</taxon>
        <taxon>Actinomycetes</taxon>
        <taxon>Micrococcales</taxon>
        <taxon>Micrococcaceae</taxon>
        <taxon>Kocuria</taxon>
    </lineage>
</organism>
<dbReference type="RefSeq" id="WP_133410581.1">
    <property type="nucleotide sequence ID" value="NZ_SMZT01000004.1"/>
</dbReference>
<sequence>MSTRCTRAMLAVAIVLVVAGCSQDSADLYAGEQAEDDMLPAEIDAAEYGWDADSSRLLATHEGTEFFVVAGEEGDCLITYDPTAAGDWVAGCTPGGRVGTSGQLGIKADFAPAGLPEETPEGWVRLTPQLQIEPS</sequence>
<dbReference type="GeneID" id="64347952"/>
<protein>
    <recommendedName>
        <fullName evidence="4">Secreted protein</fullName>
    </recommendedName>
</protein>
<keyword evidence="1" id="KW-0732">Signal</keyword>
<proteinExistence type="predicted"/>
<comment type="caution">
    <text evidence="2">The sequence shown here is derived from an EMBL/GenBank/DDBJ whole genome shotgun (WGS) entry which is preliminary data.</text>
</comment>
<evidence type="ECO:0008006" key="4">
    <source>
        <dbReference type="Google" id="ProtNLM"/>
    </source>
</evidence>
<dbReference type="PROSITE" id="PS51257">
    <property type="entry name" value="PROKAR_LIPOPROTEIN"/>
    <property type="match status" value="1"/>
</dbReference>
<gene>
    <name evidence="2" type="ORF">E2R59_11040</name>
</gene>
<evidence type="ECO:0000313" key="2">
    <source>
        <dbReference type="EMBL" id="TDL42473.1"/>
    </source>
</evidence>
<dbReference type="AlphaFoldDB" id="A0A4R5YGP8"/>
<feature type="signal peptide" evidence="1">
    <location>
        <begin position="1"/>
        <end position="26"/>
    </location>
</feature>